<evidence type="ECO:0000313" key="3">
    <source>
        <dbReference type="Proteomes" id="UP001620626"/>
    </source>
</evidence>
<protein>
    <submittedName>
        <fullName evidence="2">Uncharacterized protein</fullName>
    </submittedName>
</protein>
<sequence length="144" mass="16371">MVAFEKVNSKGKYFETVIFRTKFECESPGREKAKELKKGRKSPKHQKCGGTVFQSAGQKKQRQMEEPKPKFGRRKRTWKPTAKKGQKNQVEVCLQLGTIAQRGRGDGLSDLKIKTFQLRILVSSVDQTDSRNHCGVSNSLQNQD</sequence>
<dbReference type="EMBL" id="JBICBT010000180">
    <property type="protein sequence ID" value="KAL3121681.1"/>
    <property type="molecule type" value="Genomic_DNA"/>
</dbReference>
<evidence type="ECO:0000256" key="1">
    <source>
        <dbReference type="SAM" id="MobiDB-lite"/>
    </source>
</evidence>
<dbReference type="Proteomes" id="UP001620626">
    <property type="component" value="Unassembled WGS sequence"/>
</dbReference>
<organism evidence="2 3">
    <name type="scientific">Heterodera trifolii</name>
    <dbReference type="NCBI Taxonomy" id="157864"/>
    <lineage>
        <taxon>Eukaryota</taxon>
        <taxon>Metazoa</taxon>
        <taxon>Ecdysozoa</taxon>
        <taxon>Nematoda</taxon>
        <taxon>Chromadorea</taxon>
        <taxon>Rhabditida</taxon>
        <taxon>Tylenchina</taxon>
        <taxon>Tylenchomorpha</taxon>
        <taxon>Tylenchoidea</taxon>
        <taxon>Heteroderidae</taxon>
        <taxon>Heteroderinae</taxon>
        <taxon>Heterodera</taxon>
    </lineage>
</organism>
<feature type="compositionally biased region" description="Basic residues" evidence="1">
    <location>
        <begin position="70"/>
        <end position="84"/>
    </location>
</feature>
<proteinExistence type="predicted"/>
<reference evidence="2 3" key="1">
    <citation type="submission" date="2024-10" db="EMBL/GenBank/DDBJ databases">
        <authorList>
            <person name="Kim D."/>
        </authorList>
    </citation>
    <scope>NUCLEOTIDE SEQUENCE [LARGE SCALE GENOMIC DNA]</scope>
    <source>
        <strain evidence="2">BH-2024</strain>
    </source>
</reference>
<gene>
    <name evidence="2" type="ORF">niasHT_006187</name>
</gene>
<feature type="compositionally biased region" description="Basic residues" evidence="1">
    <location>
        <begin position="37"/>
        <end position="47"/>
    </location>
</feature>
<keyword evidence="3" id="KW-1185">Reference proteome</keyword>
<comment type="caution">
    <text evidence="2">The sequence shown here is derived from an EMBL/GenBank/DDBJ whole genome shotgun (WGS) entry which is preliminary data.</text>
</comment>
<dbReference type="AlphaFoldDB" id="A0ABD2M2E8"/>
<name>A0ABD2M2E8_9BILA</name>
<accession>A0ABD2M2E8</accession>
<feature type="region of interest" description="Disordered" evidence="1">
    <location>
        <begin position="34"/>
        <end position="84"/>
    </location>
</feature>
<evidence type="ECO:0000313" key="2">
    <source>
        <dbReference type="EMBL" id="KAL3121681.1"/>
    </source>
</evidence>